<dbReference type="Proteomes" id="UP001642409">
    <property type="component" value="Unassembled WGS sequence"/>
</dbReference>
<comment type="caution">
    <text evidence="1">The sequence shown here is derived from an EMBL/GenBank/DDBJ whole genome shotgun (WGS) entry which is preliminary data.</text>
</comment>
<name>A0ABP1H9K9_9EUKA</name>
<evidence type="ECO:0000313" key="1">
    <source>
        <dbReference type="EMBL" id="CAL5987087.1"/>
    </source>
</evidence>
<gene>
    <name evidence="1" type="ORF">HINF_LOCUS9717</name>
</gene>
<sequence>MIPRLNLDVIDLNQNNKAGQKSTRDSARNFEHLNNITLSDMSSSLKFKICITISYMLATTDSYTVIQNINEIKTENKTLTGEFLQNIAQKIKVKPDVLLQTIENIKDDNSMMNEIGQCAFGVLNYIDKKFKTSQIWDVPDIDSLFDDKILRDIESECLKIQKATPRGKLF</sequence>
<reference evidence="1 2" key="1">
    <citation type="submission" date="2024-07" db="EMBL/GenBank/DDBJ databases">
        <authorList>
            <person name="Akdeniz Z."/>
        </authorList>
    </citation>
    <scope>NUCLEOTIDE SEQUENCE [LARGE SCALE GENOMIC DNA]</scope>
</reference>
<proteinExistence type="predicted"/>
<evidence type="ECO:0000313" key="2">
    <source>
        <dbReference type="Proteomes" id="UP001642409"/>
    </source>
</evidence>
<protein>
    <submittedName>
        <fullName evidence="1">Uncharacterized protein</fullName>
    </submittedName>
</protein>
<dbReference type="EMBL" id="CAXDID020000021">
    <property type="protein sequence ID" value="CAL5987087.1"/>
    <property type="molecule type" value="Genomic_DNA"/>
</dbReference>
<keyword evidence="2" id="KW-1185">Reference proteome</keyword>
<accession>A0ABP1H9K9</accession>
<organism evidence="1 2">
    <name type="scientific">Hexamita inflata</name>
    <dbReference type="NCBI Taxonomy" id="28002"/>
    <lineage>
        <taxon>Eukaryota</taxon>
        <taxon>Metamonada</taxon>
        <taxon>Diplomonadida</taxon>
        <taxon>Hexamitidae</taxon>
        <taxon>Hexamitinae</taxon>
        <taxon>Hexamita</taxon>
    </lineage>
</organism>